<dbReference type="CDD" id="cd06267">
    <property type="entry name" value="PBP1_LacI_sugar_binding-like"/>
    <property type="match status" value="1"/>
</dbReference>
<dbReference type="Gene3D" id="1.10.260.40">
    <property type="entry name" value="lambda repressor-like DNA-binding domains"/>
    <property type="match status" value="1"/>
</dbReference>
<dbReference type="GO" id="GO:0000976">
    <property type="term" value="F:transcription cis-regulatory region binding"/>
    <property type="evidence" value="ECO:0007669"/>
    <property type="project" value="TreeGrafter"/>
</dbReference>
<evidence type="ECO:0000256" key="1">
    <source>
        <dbReference type="ARBA" id="ARBA00023015"/>
    </source>
</evidence>
<dbReference type="SMART" id="SM00354">
    <property type="entry name" value="HTH_LACI"/>
    <property type="match status" value="1"/>
</dbReference>
<evidence type="ECO:0000256" key="3">
    <source>
        <dbReference type="ARBA" id="ARBA00023163"/>
    </source>
</evidence>
<keyword evidence="3" id="KW-0804">Transcription</keyword>
<keyword evidence="7" id="KW-1185">Reference proteome</keyword>
<dbReference type="Proteomes" id="UP000309872">
    <property type="component" value="Unassembled WGS sequence"/>
</dbReference>
<dbReference type="OrthoDB" id="9803256at2"/>
<feature type="domain" description="HTH lacI-type" evidence="4">
    <location>
        <begin position="4"/>
        <end position="58"/>
    </location>
</feature>
<keyword evidence="1" id="KW-0805">Transcription regulation</keyword>
<evidence type="ECO:0000259" key="4">
    <source>
        <dbReference type="PROSITE" id="PS50932"/>
    </source>
</evidence>
<dbReference type="InterPro" id="IPR000843">
    <property type="entry name" value="HTH_LacI"/>
</dbReference>
<dbReference type="RefSeq" id="WP_136819661.1">
    <property type="nucleotide sequence ID" value="NZ_BMJX01000001.1"/>
</dbReference>
<dbReference type="SUPFAM" id="SSF53822">
    <property type="entry name" value="Periplasmic binding protein-like I"/>
    <property type="match status" value="1"/>
</dbReference>
<dbReference type="CDD" id="cd01392">
    <property type="entry name" value="HTH_LacI"/>
    <property type="match status" value="1"/>
</dbReference>
<dbReference type="Pfam" id="PF13407">
    <property type="entry name" value="Peripla_BP_4"/>
    <property type="match status" value="1"/>
</dbReference>
<comment type="caution">
    <text evidence="6">The sequence shown here is derived from an EMBL/GenBank/DDBJ whole genome shotgun (WGS) entry which is preliminary data.</text>
</comment>
<dbReference type="InterPro" id="IPR001387">
    <property type="entry name" value="Cro/C1-type_HTH"/>
</dbReference>
<accession>A0A4U0H9U2</accession>
<dbReference type="SUPFAM" id="SSF47413">
    <property type="entry name" value="lambda repressor-like DNA-binding domains"/>
    <property type="match status" value="1"/>
</dbReference>
<protein>
    <submittedName>
        <fullName evidence="6">LacI family transcriptional regulator</fullName>
    </submittedName>
</protein>
<dbReference type="AlphaFoldDB" id="A0A4U0H9U2"/>
<sequence>MNKVTLKELAKVLNMSVSTVSKALNDSHEISDATKKIVKKFAQERNYQPNPLAKYLKLGRSNSIGVILPSIGNPFHSQIIENLHNYASQHNFNLIIMQSKDSEEIETKAIKALLNQGIDGIIISPAHETSNIELLKKIHESTCPVIIFDRINYDLDTYKIGVNNFQSGFNATEELIKGGRKKIVILCGKNIGVTKQRLAGYEEALKRNSIEVNQNYIVYCNYNNSFEEFDNDLKEKIAYLMQDRATAPNAIFGTTDTLTTRVLGILADLEIQVPAELAVIGFANTEIANSLNPALSTIRQPTAEIASLSIEMLIKLIANKKNRSQIDFQEFKLDSSIQLRKSTDLSS</sequence>
<evidence type="ECO:0000259" key="5">
    <source>
        <dbReference type="PROSITE" id="PS50943"/>
    </source>
</evidence>
<dbReference type="PANTHER" id="PTHR30146">
    <property type="entry name" value="LACI-RELATED TRANSCRIPTIONAL REPRESSOR"/>
    <property type="match status" value="1"/>
</dbReference>
<evidence type="ECO:0000313" key="6">
    <source>
        <dbReference type="EMBL" id="TJY68693.1"/>
    </source>
</evidence>
<organism evidence="6 7">
    <name type="scientific">Sphingobacterium alkalisoli</name>
    <dbReference type="NCBI Taxonomy" id="1874115"/>
    <lineage>
        <taxon>Bacteria</taxon>
        <taxon>Pseudomonadati</taxon>
        <taxon>Bacteroidota</taxon>
        <taxon>Sphingobacteriia</taxon>
        <taxon>Sphingobacteriales</taxon>
        <taxon>Sphingobacteriaceae</taxon>
        <taxon>Sphingobacterium</taxon>
    </lineage>
</organism>
<gene>
    <name evidence="6" type="ORF">FAZ19_05415</name>
</gene>
<dbReference type="InterPro" id="IPR028082">
    <property type="entry name" value="Peripla_BP_I"/>
</dbReference>
<dbReference type="InterPro" id="IPR010982">
    <property type="entry name" value="Lambda_DNA-bd_dom_sf"/>
</dbReference>
<name>A0A4U0H9U2_9SPHI</name>
<dbReference type="PROSITE" id="PS50932">
    <property type="entry name" value="HTH_LACI_2"/>
    <property type="match status" value="1"/>
</dbReference>
<dbReference type="Pfam" id="PF00356">
    <property type="entry name" value="LacI"/>
    <property type="match status" value="1"/>
</dbReference>
<dbReference type="InterPro" id="IPR025997">
    <property type="entry name" value="SBP_2_dom"/>
</dbReference>
<dbReference type="GO" id="GO:0003700">
    <property type="term" value="F:DNA-binding transcription factor activity"/>
    <property type="evidence" value="ECO:0007669"/>
    <property type="project" value="TreeGrafter"/>
</dbReference>
<dbReference type="PANTHER" id="PTHR30146:SF109">
    <property type="entry name" value="HTH-TYPE TRANSCRIPTIONAL REGULATOR GALS"/>
    <property type="match status" value="1"/>
</dbReference>
<keyword evidence="2" id="KW-0238">DNA-binding</keyword>
<dbReference type="EMBL" id="SUKA01000001">
    <property type="protein sequence ID" value="TJY68693.1"/>
    <property type="molecule type" value="Genomic_DNA"/>
</dbReference>
<reference evidence="6 7" key="1">
    <citation type="submission" date="2019-04" db="EMBL/GenBank/DDBJ databases">
        <title>Sphingobacterium olei sp. nov., isolated from oil-contaminated soil.</title>
        <authorList>
            <person name="Liu B."/>
        </authorList>
    </citation>
    <scope>NUCLEOTIDE SEQUENCE [LARGE SCALE GENOMIC DNA]</scope>
    <source>
        <strain evidence="6 7">Y3L14</strain>
    </source>
</reference>
<evidence type="ECO:0000313" key="7">
    <source>
        <dbReference type="Proteomes" id="UP000309872"/>
    </source>
</evidence>
<dbReference type="PROSITE" id="PS50943">
    <property type="entry name" value="HTH_CROC1"/>
    <property type="match status" value="1"/>
</dbReference>
<dbReference type="Gene3D" id="3.40.50.2300">
    <property type="match status" value="2"/>
</dbReference>
<proteinExistence type="predicted"/>
<feature type="domain" description="HTH cro/C1-type" evidence="5">
    <location>
        <begin position="2"/>
        <end position="48"/>
    </location>
</feature>
<evidence type="ECO:0000256" key="2">
    <source>
        <dbReference type="ARBA" id="ARBA00023125"/>
    </source>
</evidence>